<evidence type="ECO:0000256" key="10">
    <source>
        <dbReference type="SAM" id="Phobius"/>
    </source>
</evidence>
<dbReference type="InterPro" id="IPR000531">
    <property type="entry name" value="Beta-barrel_TonB"/>
</dbReference>
<evidence type="ECO:0000256" key="1">
    <source>
        <dbReference type="ARBA" id="ARBA00004571"/>
    </source>
</evidence>
<evidence type="ECO:0000256" key="9">
    <source>
        <dbReference type="RuleBase" id="RU003357"/>
    </source>
</evidence>
<dbReference type="Pfam" id="PF13715">
    <property type="entry name" value="CarbopepD_reg_2"/>
    <property type="match status" value="1"/>
</dbReference>
<evidence type="ECO:0000313" key="13">
    <source>
        <dbReference type="EMBL" id="EDV05265.1"/>
    </source>
</evidence>
<dbReference type="Gene3D" id="2.170.130.10">
    <property type="entry name" value="TonB-dependent receptor, plug domain"/>
    <property type="match status" value="1"/>
</dbReference>
<feature type="transmembrane region" description="Helical" evidence="10">
    <location>
        <begin position="26"/>
        <end position="43"/>
    </location>
</feature>
<name>B3CFY7_9BACE</name>
<accession>B3CFY7</accession>
<reference evidence="13 14" key="1">
    <citation type="submission" date="2008-04" db="EMBL/GenBank/DDBJ databases">
        <title>Draft genome sequence of Bacteroides intestinalis (DSM 17393).</title>
        <authorList>
            <person name="Sudarsanam P."/>
            <person name="Ley R."/>
            <person name="Guruge J."/>
            <person name="Turnbaugh P.J."/>
            <person name="Mahowald M."/>
            <person name="Liep D."/>
            <person name="Gordon J."/>
        </authorList>
    </citation>
    <scope>NUCLEOTIDE SEQUENCE [LARGE SCALE GENOMIC DNA]</scope>
    <source>
        <strain evidence="13 14">DSM 17393</strain>
    </source>
</reference>
<evidence type="ECO:0000256" key="7">
    <source>
        <dbReference type="ARBA" id="ARBA00023237"/>
    </source>
</evidence>
<keyword evidence="7 8" id="KW-0998">Cell outer membrane</keyword>
<protein>
    <submittedName>
        <fullName evidence="13">TonB-linked outer membrane protein, SusC/RagA family</fullName>
    </submittedName>
</protein>
<dbReference type="InterPro" id="IPR039426">
    <property type="entry name" value="TonB-dep_rcpt-like"/>
</dbReference>
<keyword evidence="3 8" id="KW-1134">Transmembrane beta strand</keyword>
<dbReference type="PROSITE" id="PS52016">
    <property type="entry name" value="TONB_DEPENDENT_REC_3"/>
    <property type="match status" value="1"/>
</dbReference>
<comment type="similarity">
    <text evidence="8 9">Belongs to the TonB-dependent receptor family.</text>
</comment>
<comment type="caution">
    <text evidence="13">The sequence shown here is derived from an EMBL/GenBank/DDBJ whole genome shotgun (WGS) entry which is preliminary data.</text>
</comment>
<dbReference type="InterPro" id="IPR037066">
    <property type="entry name" value="Plug_dom_sf"/>
</dbReference>
<dbReference type="Gene3D" id="2.40.170.20">
    <property type="entry name" value="TonB-dependent receptor, beta-barrel domain"/>
    <property type="match status" value="1"/>
</dbReference>
<dbReference type="SUPFAM" id="SSF56935">
    <property type="entry name" value="Porins"/>
    <property type="match status" value="1"/>
</dbReference>
<keyword evidence="10" id="KW-1133">Transmembrane helix</keyword>
<keyword evidence="5 9" id="KW-0798">TonB box</keyword>
<gene>
    <name evidence="13" type="ORF">BACINT_04410</name>
</gene>
<dbReference type="GO" id="GO:0009279">
    <property type="term" value="C:cell outer membrane"/>
    <property type="evidence" value="ECO:0007669"/>
    <property type="project" value="UniProtKB-SubCell"/>
</dbReference>
<comment type="subcellular location">
    <subcellularLocation>
        <location evidence="1 8">Cell outer membrane</location>
        <topology evidence="1 8">Multi-pass membrane protein</topology>
    </subcellularLocation>
</comment>
<dbReference type="FunFam" id="2.170.130.10:FF:000008">
    <property type="entry name" value="SusC/RagA family TonB-linked outer membrane protein"/>
    <property type="match status" value="1"/>
</dbReference>
<dbReference type="InterPro" id="IPR023996">
    <property type="entry name" value="TonB-dep_OMP_SusC/RagA"/>
</dbReference>
<dbReference type="AlphaFoldDB" id="B3CFY7"/>
<evidence type="ECO:0000259" key="12">
    <source>
        <dbReference type="Pfam" id="PF07715"/>
    </source>
</evidence>
<dbReference type="Pfam" id="PF00593">
    <property type="entry name" value="TonB_dep_Rec_b-barrel"/>
    <property type="match status" value="1"/>
</dbReference>
<evidence type="ECO:0000256" key="4">
    <source>
        <dbReference type="ARBA" id="ARBA00022692"/>
    </source>
</evidence>
<evidence type="ECO:0000256" key="6">
    <source>
        <dbReference type="ARBA" id="ARBA00023136"/>
    </source>
</evidence>
<evidence type="ECO:0000313" key="14">
    <source>
        <dbReference type="Proteomes" id="UP000004596"/>
    </source>
</evidence>
<keyword evidence="6 8" id="KW-0472">Membrane</keyword>
<dbReference type="InterPro" id="IPR023997">
    <property type="entry name" value="TonB-dep_OMP_SusC/RagA_CS"/>
</dbReference>
<organism evidence="13 14">
    <name type="scientific">Bacteroides intestinalis DSM 17393</name>
    <dbReference type="NCBI Taxonomy" id="471870"/>
    <lineage>
        <taxon>Bacteria</taxon>
        <taxon>Pseudomonadati</taxon>
        <taxon>Bacteroidota</taxon>
        <taxon>Bacteroidia</taxon>
        <taxon>Bacteroidales</taxon>
        <taxon>Bacteroidaceae</taxon>
        <taxon>Bacteroides</taxon>
    </lineage>
</organism>
<sequence>MQQEKICETKSFINVKQKSVEMKNKCFVWLMAILLMVPIGLSAQEITVKGNVTDSTGEGVIGASVVEKGNAGNGTITDINGDFTLKVSGKGKKLVISYIGMQAQEIDAVAGKTLSIKLQDDSKMLDEVVVVGYGTMKKKDLTGSVSSMNDKVLKDIPVTSALQAMSGHLAGVNVTVTDGSPDAEIKVRVRGGGSITQDNSPLYIVDGFIVKNINDIPPGDIQDISVLKDASSTAIYGAKGANGVVLVTTKSGKAGKTVVDVNSYVGIKKTYNLTDVLSPYEYVYYQKEIDSSPNVSSAGFYSMYGMWDDIDLYKYREGIDWQDQLYGNTGVQKNFNVSLSGGTETMRYNISYTRDDEDYIMLNSNYVRDNFNIKLNKSFGKVIDLDVTARTTNTVIDGPDVSGGRKLRDGVKYAPVKSITTLSMENLVGTSEELDWAESASMLNDPIYNITNEFKKQYSFVNSYNVGLTFHIIKGLDYRVQGSYSYEKAHTDNIWLKKTGESNANGGQPVAKREYTDGYRFTIQNHLTYDFTVAKDHRFNIMFGQEIFSGKSDKMTLQSKFFPKDFTAEQVLAMWNYGEPLPTYNDIGEPSRTSSFFGRLNYTLKDRYYLTFTAREDGTNVFAPGKQWGFFPAGALAWRLSEEPFMEATKSWLSNAKLRLSYGQVGNARVGSYWRQQYSFESSANRLYYIGEKVQSGLKPTNTLRNENLTWETKTSANIGLDLGFFNDKVNVVIDAYKDVTKDLILAVDIPTHSGYGTQYRNLGQTTNKGVELTANWYAVETKDFNLSLGFNISFNRNTVDKLDGSDSMIATSGWGVSIGSDDYRAIVGKSIGQIYGYKQDGFYSFDDFTFNEETKRWIIKPGVADCSDIIATSGNWFGPGHMKLKKLTDDGSDKVTTNDRTVIGNAMPKHTGGFNINADYKGIDFGVQFNWSYGNDILNANKIDNTTYAGSKKYQNLSSDMALDKRFTTIDPETGYNIMYGEYANPARLQEINQNATIWHPLMNSTVMTDYAIEDGSFLRLSNLTIGYTLPKAWTKKFLVEKLRVYFTGYNLHCWTKYSGQDPEVDTRRSTPLTPGVDYSAYPKAHSFLFGINLTL</sequence>
<dbReference type="NCBIfam" id="TIGR04056">
    <property type="entry name" value="OMP_RagA_SusC"/>
    <property type="match status" value="1"/>
</dbReference>
<dbReference type="Proteomes" id="UP000004596">
    <property type="component" value="Unassembled WGS sequence"/>
</dbReference>
<dbReference type="STRING" id="471870.BACINT_04410"/>
<dbReference type="SUPFAM" id="SSF49464">
    <property type="entry name" value="Carboxypeptidase regulatory domain-like"/>
    <property type="match status" value="1"/>
</dbReference>
<evidence type="ECO:0000256" key="2">
    <source>
        <dbReference type="ARBA" id="ARBA00022448"/>
    </source>
</evidence>
<dbReference type="eggNOG" id="COG4771">
    <property type="taxonomic scope" value="Bacteria"/>
</dbReference>
<keyword evidence="2 8" id="KW-0813">Transport</keyword>
<dbReference type="NCBIfam" id="TIGR04057">
    <property type="entry name" value="SusC_RagA_signa"/>
    <property type="match status" value="1"/>
</dbReference>
<dbReference type="InterPro" id="IPR036942">
    <property type="entry name" value="Beta-barrel_TonB_sf"/>
</dbReference>
<evidence type="ECO:0000259" key="11">
    <source>
        <dbReference type="Pfam" id="PF00593"/>
    </source>
</evidence>
<dbReference type="Gene3D" id="2.60.40.1120">
    <property type="entry name" value="Carboxypeptidase-like, regulatory domain"/>
    <property type="match status" value="1"/>
</dbReference>
<reference evidence="13 14" key="2">
    <citation type="submission" date="2008-04" db="EMBL/GenBank/DDBJ databases">
        <authorList>
            <person name="Fulton L."/>
            <person name="Clifton S."/>
            <person name="Fulton B."/>
            <person name="Xu J."/>
            <person name="Minx P."/>
            <person name="Pepin K.H."/>
            <person name="Johnson M."/>
            <person name="Thiruvilangam P."/>
            <person name="Bhonagiri V."/>
            <person name="Nash W.E."/>
            <person name="Mardis E.R."/>
            <person name="Wilson R.K."/>
        </authorList>
    </citation>
    <scope>NUCLEOTIDE SEQUENCE [LARGE SCALE GENOMIC DNA]</scope>
    <source>
        <strain evidence="13 14">DSM 17393</strain>
    </source>
</reference>
<evidence type="ECO:0000256" key="8">
    <source>
        <dbReference type="PROSITE-ProRule" id="PRU01360"/>
    </source>
</evidence>
<dbReference type="InterPro" id="IPR008969">
    <property type="entry name" value="CarboxyPept-like_regulatory"/>
</dbReference>
<proteinExistence type="inferred from homology"/>
<dbReference type="InterPro" id="IPR012910">
    <property type="entry name" value="Plug_dom"/>
</dbReference>
<feature type="domain" description="TonB-dependent receptor plug" evidence="12">
    <location>
        <begin position="137"/>
        <end position="244"/>
    </location>
</feature>
<evidence type="ECO:0000256" key="3">
    <source>
        <dbReference type="ARBA" id="ARBA00022452"/>
    </source>
</evidence>
<feature type="domain" description="TonB-dependent receptor-like beta-barrel" evidence="11">
    <location>
        <begin position="454"/>
        <end position="825"/>
    </location>
</feature>
<dbReference type="Pfam" id="PF07715">
    <property type="entry name" value="Plug"/>
    <property type="match status" value="1"/>
</dbReference>
<keyword evidence="4 8" id="KW-0812">Transmembrane</keyword>
<evidence type="ECO:0000256" key="5">
    <source>
        <dbReference type="ARBA" id="ARBA00023077"/>
    </source>
</evidence>
<dbReference type="EMBL" id="ABJL02000008">
    <property type="protein sequence ID" value="EDV05265.1"/>
    <property type="molecule type" value="Genomic_DNA"/>
</dbReference>